<dbReference type="OrthoDB" id="9795336at2"/>
<feature type="chain" id="PRO_5002083468" description="Chalcone isomerase domain-containing protein" evidence="1">
    <location>
        <begin position="25"/>
        <end position="203"/>
    </location>
</feature>
<dbReference type="InterPro" id="IPR016087">
    <property type="entry name" value="Chalcone_isomerase"/>
</dbReference>
<dbReference type="GO" id="GO:0016872">
    <property type="term" value="F:intramolecular lyase activity"/>
    <property type="evidence" value="ECO:0007669"/>
    <property type="project" value="InterPro"/>
</dbReference>
<dbReference type="Proteomes" id="UP000031197">
    <property type="component" value="Unassembled WGS sequence"/>
</dbReference>
<keyword evidence="1" id="KW-0732">Signal</keyword>
<evidence type="ECO:0000259" key="2">
    <source>
        <dbReference type="Pfam" id="PF16036"/>
    </source>
</evidence>
<evidence type="ECO:0000256" key="1">
    <source>
        <dbReference type="SAM" id="SignalP"/>
    </source>
</evidence>
<dbReference type="RefSeq" id="WP_039222707.1">
    <property type="nucleotide sequence ID" value="NZ_JWLW01000065.1"/>
</dbReference>
<dbReference type="AlphaFoldDB" id="A0A0B3Y0R2"/>
<reference evidence="3 4" key="1">
    <citation type="submission" date="2014-12" db="EMBL/GenBank/DDBJ databases">
        <title>Genome sequencing of Alteromonas marina AD001.</title>
        <authorList>
            <person name="Adrian T.G.S."/>
            <person name="Chan K.G."/>
        </authorList>
    </citation>
    <scope>NUCLEOTIDE SEQUENCE [LARGE SCALE GENOMIC DNA]</scope>
    <source>
        <strain evidence="3 4">AD001</strain>
    </source>
</reference>
<dbReference type="Pfam" id="PF16036">
    <property type="entry name" value="Chalcone_3"/>
    <property type="match status" value="1"/>
</dbReference>
<sequence>MSQVVFSRVFSFLVMSCFSLSVIAATDSSYTYDDSLENAVIKTADGLSLSGTTIKKRFFFNVYRLSHFMVKPKGDFPTKDSLITFILNANTQQRIELEFLRDVSREQIEEALMQGIEQNNVDADLNTIKKDIERLSSGFQDEVKKHSTLTISRLPSDKLSVFFNNNLVVETENKALANALWSIWFGKDPIVDTEDLIQNILAN</sequence>
<gene>
    <name evidence="3" type="ORF">RJ41_15295</name>
</gene>
<evidence type="ECO:0000313" key="3">
    <source>
        <dbReference type="EMBL" id="KHT44938.1"/>
    </source>
</evidence>
<dbReference type="SUPFAM" id="SSF54626">
    <property type="entry name" value="Chalcone isomerase"/>
    <property type="match status" value="1"/>
</dbReference>
<dbReference type="Gene3D" id="3.50.70.10">
    <property type="match status" value="1"/>
</dbReference>
<organism evidence="3 4">
    <name type="scientific">Alteromonas marina</name>
    <dbReference type="NCBI Taxonomy" id="203795"/>
    <lineage>
        <taxon>Bacteria</taxon>
        <taxon>Pseudomonadati</taxon>
        <taxon>Pseudomonadota</taxon>
        <taxon>Gammaproteobacteria</taxon>
        <taxon>Alteromonadales</taxon>
        <taxon>Alteromonadaceae</taxon>
        <taxon>Alteromonas/Salinimonas group</taxon>
        <taxon>Alteromonas</taxon>
    </lineage>
</organism>
<accession>A0A0B3Y0R2</accession>
<evidence type="ECO:0000313" key="4">
    <source>
        <dbReference type="Proteomes" id="UP000031197"/>
    </source>
</evidence>
<dbReference type="InterPro" id="IPR036298">
    <property type="entry name" value="Chalcone_isomerase_sf"/>
</dbReference>
<dbReference type="EMBL" id="JWLW01000065">
    <property type="protein sequence ID" value="KHT44938.1"/>
    <property type="molecule type" value="Genomic_DNA"/>
</dbReference>
<comment type="caution">
    <text evidence="3">The sequence shown here is derived from an EMBL/GenBank/DDBJ whole genome shotgun (WGS) entry which is preliminary data.</text>
</comment>
<feature type="signal peptide" evidence="1">
    <location>
        <begin position="1"/>
        <end position="24"/>
    </location>
</feature>
<feature type="domain" description="Chalcone isomerase" evidence="2">
    <location>
        <begin position="38"/>
        <end position="191"/>
    </location>
</feature>
<dbReference type="InterPro" id="IPR016088">
    <property type="entry name" value="Chalcone_isomerase_3-sand"/>
</dbReference>
<protein>
    <recommendedName>
        <fullName evidence="2">Chalcone isomerase domain-containing protein</fullName>
    </recommendedName>
</protein>
<keyword evidence="4" id="KW-1185">Reference proteome</keyword>
<name>A0A0B3Y0R2_9ALTE</name>
<proteinExistence type="predicted"/>